<dbReference type="GO" id="GO:0016787">
    <property type="term" value="F:hydrolase activity"/>
    <property type="evidence" value="ECO:0007669"/>
    <property type="project" value="UniProtKB-KW"/>
</dbReference>
<dbReference type="Proteomes" id="UP000236721">
    <property type="component" value="Unassembled WGS sequence"/>
</dbReference>
<gene>
    <name evidence="2" type="ORF">SAMN04488244_13320</name>
</gene>
<organism evidence="2 3">
    <name type="scientific">Vibrio hangzhouensis</name>
    <dbReference type="NCBI Taxonomy" id="462991"/>
    <lineage>
        <taxon>Bacteria</taxon>
        <taxon>Pseudomonadati</taxon>
        <taxon>Pseudomonadota</taxon>
        <taxon>Gammaproteobacteria</taxon>
        <taxon>Vibrionales</taxon>
        <taxon>Vibrionaceae</taxon>
        <taxon>Vibrio</taxon>
    </lineage>
</organism>
<dbReference type="InterPro" id="IPR010791">
    <property type="entry name" value="AttH_dom"/>
</dbReference>
<dbReference type="Gene3D" id="2.40.370.10">
    <property type="entry name" value="AttH-like domain"/>
    <property type="match status" value="2"/>
</dbReference>
<proteinExistence type="predicted"/>
<protein>
    <submittedName>
        <fullName evidence="2">Predicted secreted hydrolase</fullName>
    </submittedName>
</protein>
<sequence>MNRMQKLVLSCSLIIVVTGIALWLSEVGDQETKVTKTTHINSVFGSPGRKVFEPVLPDRKVELPKDFRFHPEFQHEWWQMVVKLKDDSGQAYWLRWRFFRYATDDRIATGWQDPQIYISNVVLNSHIGLFTDQRIARGGIGQAGGLNRPFRVWIDDWSWRSLSQQPLPGNFRLATDEFKINLNFNAIGAFAPIGEEGYHLKHDLLPRASYAVEAPFVLANGELELRNGKKFYVKGQAWLSKEWGSELVGINYVGEDNIIVWLSQTQALAISQYRYKDNLPYTSASLIDSDGTVTNIAADDIKFRALSYSEFQSGNRVPLVWSLQIPSQQIDVVIRAKHRDNWVNFVVPQWLGAIQTTGSHNANGFMQLSGY</sequence>
<dbReference type="Pfam" id="PF07143">
    <property type="entry name" value="CrtC"/>
    <property type="match status" value="1"/>
</dbReference>
<dbReference type="AlphaFoldDB" id="A0A1H6C9B0"/>
<accession>A0A1H6C9B0</accession>
<evidence type="ECO:0000313" key="2">
    <source>
        <dbReference type="EMBL" id="SEG69337.1"/>
    </source>
</evidence>
<dbReference type="PANTHER" id="PTHR38591:SF1">
    <property type="entry name" value="BLL1000 PROTEIN"/>
    <property type="match status" value="1"/>
</dbReference>
<evidence type="ECO:0000259" key="1">
    <source>
        <dbReference type="Pfam" id="PF07143"/>
    </source>
</evidence>
<reference evidence="3" key="1">
    <citation type="submission" date="2016-10" db="EMBL/GenBank/DDBJ databases">
        <authorList>
            <person name="Varghese N."/>
            <person name="Submissions S."/>
        </authorList>
    </citation>
    <scope>NUCLEOTIDE SEQUENCE [LARGE SCALE GENOMIC DNA]</scope>
    <source>
        <strain evidence="3">CGMCC 1.7062</strain>
    </source>
</reference>
<dbReference type="OrthoDB" id="9770826at2"/>
<keyword evidence="3" id="KW-1185">Reference proteome</keyword>
<name>A0A1H6C9B0_9VIBR</name>
<dbReference type="RefSeq" id="WP_103882283.1">
    <property type="nucleotide sequence ID" value="NZ_FNVG01000033.1"/>
</dbReference>
<dbReference type="Pfam" id="PF17186">
    <property type="entry name" value="Lipocalin_9"/>
    <property type="match status" value="1"/>
</dbReference>
<keyword evidence="2" id="KW-0378">Hydrolase</keyword>
<dbReference type="InterPro" id="IPR023374">
    <property type="entry name" value="AttH-like_dom_sf"/>
</dbReference>
<dbReference type="PANTHER" id="PTHR38591">
    <property type="entry name" value="HYDROLASE"/>
    <property type="match status" value="1"/>
</dbReference>
<dbReference type="EMBL" id="FNVG01000033">
    <property type="protein sequence ID" value="SEG69337.1"/>
    <property type="molecule type" value="Genomic_DNA"/>
</dbReference>
<feature type="domain" description="AttH" evidence="1">
    <location>
        <begin position="75"/>
        <end position="245"/>
    </location>
</feature>
<dbReference type="SUPFAM" id="SSF159245">
    <property type="entry name" value="AttH-like"/>
    <property type="match status" value="1"/>
</dbReference>
<evidence type="ECO:0000313" key="3">
    <source>
        <dbReference type="Proteomes" id="UP000236721"/>
    </source>
</evidence>